<dbReference type="Proteomes" id="UP000516444">
    <property type="component" value="Chromosome"/>
</dbReference>
<dbReference type="OrthoDB" id="3275941at2"/>
<dbReference type="AlphaFoldDB" id="A0A7G1NWG0"/>
<dbReference type="InterPro" id="IPR025965">
    <property type="entry name" value="FlgD/Vpr_Ig-like"/>
</dbReference>
<accession>A0A7G1NWG0</accession>
<evidence type="ECO:0000313" key="5">
    <source>
        <dbReference type="Proteomes" id="UP000516444"/>
    </source>
</evidence>
<evidence type="ECO:0000256" key="2">
    <source>
        <dbReference type="SAM" id="SignalP"/>
    </source>
</evidence>
<feature type="domain" description="FlgD/Vpr Ig-like" evidence="3">
    <location>
        <begin position="663"/>
        <end position="716"/>
    </location>
</feature>
<dbReference type="Gene3D" id="2.60.40.4070">
    <property type="match status" value="1"/>
</dbReference>
<keyword evidence="5" id="KW-1185">Reference proteome</keyword>
<feature type="compositionally biased region" description="Low complexity" evidence="1">
    <location>
        <begin position="720"/>
        <end position="734"/>
    </location>
</feature>
<feature type="region of interest" description="Disordered" evidence="1">
    <location>
        <begin position="715"/>
        <end position="734"/>
    </location>
</feature>
<dbReference type="Pfam" id="PF13860">
    <property type="entry name" value="FlgD_ig"/>
    <property type="match status" value="1"/>
</dbReference>
<feature type="signal peptide" evidence="2">
    <location>
        <begin position="1"/>
        <end position="17"/>
    </location>
</feature>
<dbReference type="KEGG" id="sgm:GCM10017557_23170"/>
<keyword evidence="2" id="KW-0732">Signal</keyword>
<evidence type="ECO:0000259" key="3">
    <source>
        <dbReference type="Pfam" id="PF13860"/>
    </source>
</evidence>
<evidence type="ECO:0000313" key="4">
    <source>
        <dbReference type="EMBL" id="BCL27458.1"/>
    </source>
</evidence>
<feature type="chain" id="PRO_5039693503" description="FlgD/Vpr Ig-like domain-containing protein" evidence="2">
    <location>
        <begin position="18"/>
        <end position="734"/>
    </location>
</feature>
<sequence>MGLALGGAMALSGVVPAAPAEAAPSADSPVATTQLNRVTPLEVRYQWAGASGFQFQLGVVNPQWADFPGVTPPQHAGPEDLTTGTDVIVTGTSGAVIGQKHRSTGATATVTVPQGQTYKAASGWSVLTQDADGAPHVLRATADGTTRDLPVTGLPAGARPTGTYETGGSVRRLALAYTVDGTTSVGLVDLADGTFRTYVTGVAGTTPQILFNDRWLVVNKKAVRVDSAPGTEPAPVDIPVPFKALGVVGDHILSGDPSFISSDADLALTAVSLVTGARHTVLDKADGQYRVTPDGGLLADAGPSSDRHVHRVLPTADGDVAAEPVFTVPPVRATVDGLMIAGGELLMYGNATANSGGDAVYAVPLDTDGKPTGIQNPRSSFVTSSPCLGGDAACPQLEALGDGRFAYLSTGTDGKESVHVAGLGTTTSTEPTGDSAGRIGAGTGRYVLYNGGPAGVQKVADFPSGADGQTALNRTRSAAAVWGQRLWTPGTTQGSVVGYDLKSKTNAATVATGAPCTPSELQAVNTWLYWTCGTAGPAGVHDRATGRNITVPAGPSRLADGYLVRENRTSHELLLTDFHTGTATTRTVAVLPTADQNTGGHTGRWAVDRFGGNVAYLTENGRVAIVTANVPTSPLARMEAQTDPQPGPTIADPWRPVWQLSKPSAWTLTLSNSSGTTVRTLTGASTAAAVRPSWNATTDTGTRVPRGTYTWQLTAEPRDGQGAALTQTGTTTVD</sequence>
<gene>
    <name evidence="4" type="ORF">GCM10017557_23170</name>
</gene>
<name>A0A7G1NWG0_9ACTN</name>
<dbReference type="EMBL" id="AP023440">
    <property type="protein sequence ID" value="BCL27458.1"/>
    <property type="molecule type" value="Genomic_DNA"/>
</dbReference>
<dbReference type="RefSeq" id="WP_055520014.1">
    <property type="nucleotide sequence ID" value="NZ_AP023440.1"/>
</dbReference>
<protein>
    <recommendedName>
        <fullName evidence="3">FlgD/Vpr Ig-like domain-containing protein</fullName>
    </recommendedName>
</protein>
<organism evidence="4 5">
    <name type="scientific">Streptomyces aurantiacus</name>
    <dbReference type="NCBI Taxonomy" id="47760"/>
    <lineage>
        <taxon>Bacteria</taxon>
        <taxon>Bacillati</taxon>
        <taxon>Actinomycetota</taxon>
        <taxon>Actinomycetes</taxon>
        <taxon>Kitasatosporales</taxon>
        <taxon>Streptomycetaceae</taxon>
        <taxon>Streptomyces</taxon>
        <taxon>Streptomyces aurantiacus group</taxon>
    </lineage>
</organism>
<reference evidence="4 5" key="1">
    <citation type="journal article" date="2014" name="Int. J. Syst. Evol. Microbiol.">
        <title>Complete genome sequence of Corynebacterium casei LMG S-19264T (=DSM 44701T), isolated from a smear-ripened cheese.</title>
        <authorList>
            <consortium name="US DOE Joint Genome Institute (JGI-PGF)"/>
            <person name="Walter F."/>
            <person name="Albersmeier A."/>
            <person name="Kalinowski J."/>
            <person name="Ruckert C."/>
        </authorList>
    </citation>
    <scope>NUCLEOTIDE SEQUENCE [LARGE SCALE GENOMIC DNA]</scope>
    <source>
        <strain evidence="4 5">JCM 4677</strain>
    </source>
</reference>
<evidence type="ECO:0000256" key="1">
    <source>
        <dbReference type="SAM" id="MobiDB-lite"/>
    </source>
</evidence>
<proteinExistence type="predicted"/>